<protein>
    <submittedName>
        <fullName evidence="2">Cytochrome c oxidase subunit 5b-2 mitochondrial</fullName>
    </submittedName>
</protein>
<dbReference type="Proteomes" id="UP000593562">
    <property type="component" value="Unassembled WGS sequence"/>
</dbReference>
<evidence type="ECO:0000313" key="2">
    <source>
        <dbReference type="EMBL" id="KAF5748205.1"/>
    </source>
</evidence>
<organism evidence="2 3">
    <name type="scientific">Tripterygium wilfordii</name>
    <name type="common">Thunder God vine</name>
    <dbReference type="NCBI Taxonomy" id="458696"/>
    <lineage>
        <taxon>Eukaryota</taxon>
        <taxon>Viridiplantae</taxon>
        <taxon>Streptophyta</taxon>
        <taxon>Embryophyta</taxon>
        <taxon>Tracheophyta</taxon>
        <taxon>Spermatophyta</taxon>
        <taxon>Magnoliopsida</taxon>
        <taxon>eudicotyledons</taxon>
        <taxon>Gunneridae</taxon>
        <taxon>Pentapetalae</taxon>
        <taxon>rosids</taxon>
        <taxon>fabids</taxon>
        <taxon>Celastrales</taxon>
        <taxon>Celastraceae</taxon>
        <taxon>Tripterygium</taxon>
    </lineage>
</organism>
<dbReference type="GO" id="GO:0046872">
    <property type="term" value="F:metal ion binding"/>
    <property type="evidence" value="ECO:0007669"/>
    <property type="project" value="UniProtKB-KW"/>
</dbReference>
<dbReference type="SUPFAM" id="SSF57802">
    <property type="entry name" value="Rubredoxin-like"/>
    <property type="match status" value="1"/>
</dbReference>
<reference evidence="2 3" key="1">
    <citation type="journal article" date="2020" name="Nat. Commun.">
        <title>Genome of Tripterygium wilfordii and identification of cytochrome P450 involved in triptolide biosynthesis.</title>
        <authorList>
            <person name="Tu L."/>
            <person name="Su P."/>
            <person name="Zhang Z."/>
            <person name="Gao L."/>
            <person name="Wang J."/>
            <person name="Hu T."/>
            <person name="Zhou J."/>
            <person name="Zhang Y."/>
            <person name="Zhao Y."/>
            <person name="Liu Y."/>
            <person name="Song Y."/>
            <person name="Tong Y."/>
            <person name="Lu Y."/>
            <person name="Yang J."/>
            <person name="Xu C."/>
            <person name="Jia M."/>
            <person name="Peters R.J."/>
            <person name="Huang L."/>
            <person name="Gao W."/>
        </authorList>
    </citation>
    <scope>NUCLEOTIDE SEQUENCE [LARGE SCALE GENOMIC DNA]</scope>
    <source>
        <strain evidence="3">cv. XIE 37</strain>
        <tissue evidence="2">Leaf</tissue>
    </source>
</reference>
<feature type="binding site" evidence="1">
    <location>
        <position position="142"/>
    </location>
    <ligand>
        <name>Zn(2+)</name>
        <dbReference type="ChEBI" id="CHEBI:29105"/>
    </ligand>
</feature>
<accession>A0A7J7DPD6</accession>
<feature type="binding site" evidence="1">
    <location>
        <position position="124"/>
    </location>
    <ligand>
        <name>Zn(2+)</name>
        <dbReference type="ChEBI" id="CHEBI:29105"/>
    </ligand>
</feature>
<keyword evidence="3" id="KW-1185">Reference proteome</keyword>
<dbReference type="PROSITE" id="PS51359">
    <property type="entry name" value="COX5B_2"/>
    <property type="match status" value="1"/>
</dbReference>
<keyword evidence="1" id="KW-0479">Metal-binding</keyword>
<dbReference type="EMBL" id="JAAARO010000004">
    <property type="protein sequence ID" value="KAF5748205.1"/>
    <property type="molecule type" value="Genomic_DNA"/>
</dbReference>
<dbReference type="InterPro" id="IPR002124">
    <property type="entry name" value="Cyt_c_oxidase_su5b"/>
</dbReference>
<dbReference type="Gene3D" id="2.60.260.40">
    <property type="entry name" value="q5lls5 like domains"/>
    <property type="match status" value="1"/>
</dbReference>
<feature type="binding site" evidence="1">
    <location>
        <position position="139"/>
    </location>
    <ligand>
        <name>Zn(2+)</name>
        <dbReference type="ChEBI" id="CHEBI:29105"/>
    </ligand>
</feature>
<name>A0A7J7DPD6_TRIWF</name>
<dbReference type="InParanoid" id="A0A7J7DPD6"/>
<dbReference type="GO" id="GO:0005740">
    <property type="term" value="C:mitochondrial envelope"/>
    <property type="evidence" value="ECO:0007669"/>
    <property type="project" value="InterPro"/>
</dbReference>
<feature type="binding site" evidence="1">
    <location>
        <position position="115"/>
    </location>
    <ligand>
        <name>Zn(2+)</name>
        <dbReference type="ChEBI" id="CHEBI:29105"/>
    </ligand>
</feature>
<dbReference type="PANTHER" id="PTHR10122:SF0">
    <property type="entry name" value="CYTOCHROME C OXIDASE SUBUNIT 5B, ISOFORM A-RELATED"/>
    <property type="match status" value="1"/>
</dbReference>
<gene>
    <name evidence="2" type="ORF">HS088_TW04G00156</name>
</gene>
<dbReference type="GO" id="GO:0006123">
    <property type="term" value="P:mitochondrial electron transport, cytochrome c to oxygen"/>
    <property type="evidence" value="ECO:0007669"/>
    <property type="project" value="InterPro"/>
</dbReference>
<dbReference type="PANTHER" id="PTHR10122">
    <property type="entry name" value="CYTOCHROME C OXIDASE SUBUNIT 5B, MITOCHONDRIAL"/>
    <property type="match status" value="1"/>
</dbReference>
<evidence type="ECO:0000256" key="1">
    <source>
        <dbReference type="PIRSR" id="PIRSR602124-2"/>
    </source>
</evidence>
<comment type="caution">
    <text evidence="2">The sequence shown here is derived from an EMBL/GenBank/DDBJ whole genome shotgun (WGS) entry which is preliminary data.</text>
</comment>
<keyword evidence="1" id="KW-0862">Zinc</keyword>
<dbReference type="AlphaFoldDB" id="A0A7J7DPD6"/>
<proteinExistence type="predicted"/>
<sequence>MESSKKLEEMMPIATGHVHEELESELEGKNILEINHPVGPFGTKNFRHYRNGEFQASAVTLTHYLRLENIGRSLYKYINSFDDRQDTRNINTEIHDPFMNEEAASIVKSFYDVGCPRGEGEDEHDVVWFWLEKVKPHECSICSQYFKLEVVDPGGTQMAM</sequence>
<evidence type="ECO:0000313" key="3">
    <source>
        <dbReference type="Proteomes" id="UP000593562"/>
    </source>
</evidence>